<sequence>MLKAILADDEDIVRNAMVRWIPWKELGLKLVGTAADGEEALSMITAEQPDIVITDIRMPKLDGLDLIKRTKNKLKNTRFIILSGFGEFEYAQKAMSYGVKHYMLKPALKEDLIQTLKEVIAEIEGERNALLNSIAVNGERYGFFLQRSMLMEVLLDSSSIPEIIERSNRITPFDADETLTMLTVQALEPSRFVPQLLSVIGKEGIRVPIYPVSIGGKVYFVLDISALSVLENMKEAIEERGGVLVGVNRGKPAEIVSYFVKENSNVAAVSIYDEDGNEEKIRILPSFRSADDEIVTRYRAVLSGASDPSLMDDAEAILRSKDLDEAEALFIRMAIKSKDYEILFKELGNVRTMEELIDLARAFAEHKMPGSREAFPVDIVRRYIAENFSNPDISLKWISENVVYMNPEYLSRLFQKEMGQRFTDYLNTTRVDEARKLMSAYHQSTVGEIAEKVGYSNPGYFFHIFRRYTGMTPGEYMDKVRKSHGE</sequence>
<dbReference type="PANTHER" id="PTHR42713:SF3">
    <property type="entry name" value="TRANSCRIPTIONAL REGULATORY PROTEIN HPTR"/>
    <property type="match status" value="1"/>
</dbReference>
<dbReference type="InterPro" id="IPR011006">
    <property type="entry name" value="CheY-like_superfamily"/>
</dbReference>
<dbReference type="InterPro" id="IPR051552">
    <property type="entry name" value="HptR"/>
</dbReference>
<dbReference type="PROSITE" id="PS00041">
    <property type="entry name" value="HTH_ARAC_FAMILY_1"/>
    <property type="match status" value="1"/>
</dbReference>
<keyword evidence="4" id="KW-0902">Two-component regulatory system</keyword>
<protein>
    <submittedName>
        <fullName evidence="11">Response regulator</fullName>
    </submittedName>
</protein>
<dbReference type="Gene3D" id="3.40.50.2300">
    <property type="match status" value="1"/>
</dbReference>
<dbReference type="SMART" id="SM00342">
    <property type="entry name" value="HTH_ARAC"/>
    <property type="match status" value="1"/>
</dbReference>
<reference evidence="11" key="2">
    <citation type="journal article" date="2021" name="PeerJ">
        <title>Extensive microbial diversity within the chicken gut microbiome revealed by metagenomics and culture.</title>
        <authorList>
            <person name="Gilroy R."/>
            <person name="Ravi A."/>
            <person name="Getino M."/>
            <person name="Pursley I."/>
            <person name="Horton D.L."/>
            <person name="Alikhan N.F."/>
            <person name="Baker D."/>
            <person name="Gharbi K."/>
            <person name="Hall N."/>
            <person name="Watson M."/>
            <person name="Adriaenssens E.M."/>
            <person name="Foster-Nyarko E."/>
            <person name="Jarju S."/>
            <person name="Secka A."/>
            <person name="Antonio M."/>
            <person name="Oren A."/>
            <person name="Chaudhuri R.R."/>
            <person name="La Ragione R."/>
            <person name="Hildebrand F."/>
            <person name="Pallen M.J."/>
        </authorList>
    </citation>
    <scope>NUCLEOTIDE SEQUENCE</scope>
    <source>
        <strain evidence="11">7293</strain>
    </source>
</reference>
<evidence type="ECO:0000259" key="9">
    <source>
        <dbReference type="PROSITE" id="PS01124"/>
    </source>
</evidence>
<dbReference type="GO" id="GO:0003700">
    <property type="term" value="F:DNA-binding transcription factor activity"/>
    <property type="evidence" value="ECO:0007669"/>
    <property type="project" value="InterPro"/>
</dbReference>
<evidence type="ECO:0000256" key="4">
    <source>
        <dbReference type="ARBA" id="ARBA00023012"/>
    </source>
</evidence>
<accession>A0A9D9DZT4</accession>
<dbReference type="Gene3D" id="1.10.10.60">
    <property type="entry name" value="Homeodomain-like"/>
    <property type="match status" value="2"/>
</dbReference>
<dbReference type="InterPro" id="IPR009057">
    <property type="entry name" value="Homeodomain-like_sf"/>
</dbReference>
<evidence type="ECO:0000256" key="1">
    <source>
        <dbReference type="ARBA" id="ARBA00004496"/>
    </source>
</evidence>
<proteinExistence type="predicted"/>
<dbReference type="InterPro" id="IPR020449">
    <property type="entry name" value="Tscrpt_reg_AraC-type_HTH"/>
</dbReference>
<evidence type="ECO:0000256" key="6">
    <source>
        <dbReference type="ARBA" id="ARBA00023125"/>
    </source>
</evidence>
<evidence type="ECO:0000256" key="2">
    <source>
        <dbReference type="ARBA" id="ARBA00022490"/>
    </source>
</evidence>
<keyword evidence="5" id="KW-0805">Transcription regulation</keyword>
<dbReference type="SMART" id="SM00448">
    <property type="entry name" value="REC"/>
    <property type="match status" value="1"/>
</dbReference>
<feature type="domain" description="HTH araC/xylS-type" evidence="9">
    <location>
        <begin position="378"/>
        <end position="479"/>
    </location>
</feature>
<evidence type="ECO:0000256" key="5">
    <source>
        <dbReference type="ARBA" id="ARBA00023015"/>
    </source>
</evidence>
<organism evidence="11 12">
    <name type="scientific">Candidatus Ornithospirochaeta stercoripullorum</name>
    <dbReference type="NCBI Taxonomy" id="2840899"/>
    <lineage>
        <taxon>Bacteria</taxon>
        <taxon>Pseudomonadati</taxon>
        <taxon>Spirochaetota</taxon>
        <taxon>Spirochaetia</taxon>
        <taxon>Spirochaetales</taxon>
        <taxon>Spirochaetaceae</taxon>
        <taxon>Spirochaetaceae incertae sedis</taxon>
        <taxon>Candidatus Ornithospirochaeta</taxon>
    </lineage>
</organism>
<keyword evidence="7" id="KW-0804">Transcription</keyword>
<reference evidence="11" key="1">
    <citation type="submission" date="2020-10" db="EMBL/GenBank/DDBJ databases">
        <authorList>
            <person name="Gilroy R."/>
        </authorList>
    </citation>
    <scope>NUCLEOTIDE SEQUENCE</scope>
    <source>
        <strain evidence="11">7293</strain>
    </source>
</reference>
<keyword evidence="2" id="KW-0963">Cytoplasm</keyword>
<dbReference type="SUPFAM" id="SSF46689">
    <property type="entry name" value="Homeodomain-like"/>
    <property type="match status" value="1"/>
</dbReference>
<dbReference type="CDD" id="cd17536">
    <property type="entry name" value="REC_YesN-like"/>
    <property type="match status" value="1"/>
</dbReference>
<dbReference type="PROSITE" id="PS01124">
    <property type="entry name" value="HTH_ARAC_FAMILY_2"/>
    <property type="match status" value="1"/>
</dbReference>
<name>A0A9D9DZT4_9SPIO</name>
<dbReference type="Pfam" id="PF12833">
    <property type="entry name" value="HTH_18"/>
    <property type="match status" value="1"/>
</dbReference>
<dbReference type="InterPro" id="IPR018062">
    <property type="entry name" value="HTH_AraC-typ_CS"/>
</dbReference>
<dbReference type="SUPFAM" id="SSF52172">
    <property type="entry name" value="CheY-like"/>
    <property type="match status" value="1"/>
</dbReference>
<dbReference type="PANTHER" id="PTHR42713">
    <property type="entry name" value="HISTIDINE KINASE-RELATED"/>
    <property type="match status" value="1"/>
</dbReference>
<dbReference type="AlphaFoldDB" id="A0A9D9DZT4"/>
<dbReference type="GO" id="GO:0005737">
    <property type="term" value="C:cytoplasm"/>
    <property type="evidence" value="ECO:0007669"/>
    <property type="project" value="UniProtKB-SubCell"/>
</dbReference>
<comment type="subcellular location">
    <subcellularLocation>
        <location evidence="1">Cytoplasm</location>
    </subcellularLocation>
</comment>
<evidence type="ECO:0000256" key="7">
    <source>
        <dbReference type="ARBA" id="ARBA00023163"/>
    </source>
</evidence>
<gene>
    <name evidence="11" type="ORF">IAA97_06100</name>
</gene>
<evidence type="ECO:0000256" key="3">
    <source>
        <dbReference type="ARBA" id="ARBA00022553"/>
    </source>
</evidence>
<evidence type="ECO:0000313" key="12">
    <source>
        <dbReference type="Proteomes" id="UP000823615"/>
    </source>
</evidence>
<feature type="modified residue" description="4-aspartylphosphate" evidence="8">
    <location>
        <position position="55"/>
    </location>
</feature>
<comment type="caution">
    <text evidence="11">The sequence shown here is derived from an EMBL/GenBank/DDBJ whole genome shotgun (WGS) entry which is preliminary data.</text>
</comment>
<dbReference type="Pfam" id="PF00072">
    <property type="entry name" value="Response_reg"/>
    <property type="match status" value="1"/>
</dbReference>
<evidence type="ECO:0000313" key="11">
    <source>
        <dbReference type="EMBL" id="MBO8436533.1"/>
    </source>
</evidence>
<dbReference type="InterPro" id="IPR018060">
    <property type="entry name" value="HTH_AraC"/>
</dbReference>
<dbReference type="PROSITE" id="PS50110">
    <property type="entry name" value="RESPONSE_REGULATORY"/>
    <property type="match status" value="1"/>
</dbReference>
<dbReference type="PRINTS" id="PR00032">
    <property type="entry name" value="HTHARAC"/>
</dbReference>
<evidence type="ECO:0000259" key="10">
    <source>
        <dbReference type="PROSITE" id="PS50110"/>
    </source>
</evidence>
<keyword evidence="6" id="KW-0238">DNA-binding</keyword>
<evidence type="ECO:0000256" key="8">
    <source>
        <dbReference type="PROSITE-ProRule" id="PRU00169"/>
    </source>
</evidence>
<dbReference type="Proteomes" id="UP000823615">
    <property type="component" value="Unassembled WGS sequence"/>
</dbReference>
<dbReference type="GO" id="GO:0000160">
    <property type="term" value="P:phosphorelay signal transduction system"/>
    <property type="evidence" value="ECO:0007669"/>
    <property type="project" value="UniProtKB-KW"/>
</dbReference>
<feature type="domain" description="Response regulatory" evidence="10">
    <location>
        <begin position="3"/>
        <end position="120"/>
    </location>
</feature>
<dbReference type="InterPro" id="IPR001789">
    <property type="entry name" value="Sig_transdc_resp-reg_receiver"/>
</dbReference>
<dbReference type="EMBL" id="JADIMT010000069">
    <property type="protein sequence ID" value="MBO8436533.1"/>
    <property type="molecule type" value="Genomic_DNA"/>
</dbReference>
<dbReference type="GO" id="GO:0043565">
    <property type="term" value="F:sequence-specific DNA binding"/>
    <property type="evidence" value="ECO:0007669"/>
    <property type="project" value="InterPro"/>
</dbReference>
<keyword evidence="3 8" id="KW-0597">Phosphoprotein</keyword>